<keyword evidence="8" id="KW-1185">Reference proteome</keyword>
<evidence type="ECO:0000256" key="4">
    <source>
        <dbReference type="ARBA" id="ARBA00022989"/>
    </source>
</evidence>
<feature type="transmembrane region" description="Helical" evidence="6">
    <location>
        <begin position="130"/>
        <end position="152"/>
    </location>
</feature>
<evidence type="ECO:0000313" key="8">
    <source>
        <dbReference type="Proteomes" id="UP001431693"/>
    </source>
</evidence>
<dbReference type="RefSeq" id="WP_283712304.1">
    <property type="nucleotide sequence ID" value="NZ_JASJEW010000001.1"/>
</dbReference>
<name>A0ABT6ZHY4_9ACTN</name>
<gene>
    <name evidence="7" type="primary">fetB</name>
    <name evidence="7" type="ORF">QJ043_00980</name>
</gene>
<feature type="transmembrane region" description="Helical" evidence="6">
    <location>
        <begin position="182"/>
        <end position="203"/>
    </location>
</feature>
<protein>
    <submittedName>
        <fullName evidence="7">Iron export ABC transporter permease subunit FetB</fullName>
    </submittedName>
</protein>
<comment type="caution">
    <text evidence="7">The sequence shown here is derived from an EMBL/GenBank/DDBJ whole genome shotgun (WGS) entry which is preliminary data.</text>
</comment>
<evidence type="ECO:0000313" key="7">
    <source>
        <dbReference type="EMBL" id="MDJ1128661.1"/>
    </source>
</evidence>
<proteinExistence type="inferred from homology"/>
<dbReference type="Proteomes" id="UP001431693">
    <property type="component" value="Unassembled WGS sequence"/>
</dbReference>
<comment type="similarity">
    <text evidence="2">Belongs to the UPF0014 family.</text>
</comment>
<feature type="transmembrane region" description="Helical" evidence="6">
    <location>
        <begin position="12"/>
        <end position="31"/>
    </location>
</feature>
<feature type="transmembrane region" description="Helical" evidence="6">
    <location>
        <begin position="38"/>
        <end position="59"/>
    </location>
</feature>
<keyword evidence="5 6" id="KW-0472">Membrane</keyword>
<dbReference type="Pfam" id="PF03649">
    <property type="entry name" value="UPF0014"/>
    <property type="match status" value="1"/>
</dbReference>
<dbReference type="PANTHER" id="PTHR30028">
    <property type="entry name" value="UPF0014 INNER MEMBRANE PROTEIN YBBM-RELATED"/>
    <property type="match status" value="1"/>
</dbReference>
<keyword evidence="4 6" id="KW-1133">Transmembrane helix</keyword>
<evidence type="ECO:0000256" key="3">
    <source>
        <dbReference type="ARBA" id="ARBA00022692"/>
    </source>
</evidence>
<evidence type="ECO:0000256" key="2">
    <source>
        <dbReference type="ARBA" id="ARBA00005268"/>
    </source>
</evidence>
<dbReference type="PANTHER" id="PTHR30028:SF0">
    <property type="entry name" value="PROTEIN ALUMINUM SENSITIVE 3"/>
    <property type="match status" value="1"/>
</dbReference>
<keyword evidence="3 6" id="KW-0812">Transmembrane</keyword>
<feature type="transmembrane region" description="Helical" evidence="6">
    <location>
        <begin position="96"/>
        <end position="118"/>
    </location>
</feature>
<accession>A0ABT6ZHY4</accession>
<feature type="transmembrane region" description="Helical" evidence="6">
    <location>
        <begin position="65"/>
        <end position="84"/>
    </location>
</feature>
<organism evidence="7 8">
    <name type="scientific">Kribbibacterium absianum</name>
    <dbReference type="NCBI Taxonomy" id="3044210"/>
    <lineage>
        <taxon>Bacteria</taxon>
        <taxon>Bacillati</taxon>
        <taxon>Actinomycetota</taxon>
        <taxon>Coriobacteriia</taxon>
        <taxon>Coriobacteriales</taxon>
        <taxon>Kribbibacteriaceae</taxon>
        <taxon>Kribbibacterium</taxon>
    </lineage>
</organism>
<comment type="subcellular location">
    <subcellularLocation>
        <location evidence="1">Membrane</location>
        <topology evidence="1">Multi-pass membrane protein</topology>
    </subcellularLocation>
</comment>
<evidence type="ECO:0000256" key="5">
    <source>
        <dbReference type="ARBA" id="ARBA00023136"/>
    </source>
</evidence>
<sequence length="264" mass="27781">MSSGVIPIGNLQLALASGFLLAAGIVSWRLALGEGKRIAIAGARGFLQLLAMGFLLVYLFRYQSWWLVLLVVLGMIAAATQIALDRVRHAVPGLAPDVFASILVTSVAITFIVVDGIIGPDPWYSARQFVPIAGMVIGNTMSAVAVAIGRLFSDLDAREEEIHTMVSLGATPREAAFPSIKAAVGAGLTGPLATLSAAGLVQIPGMMTGQILAGADPVMAAKYQVVVLLMLTAATAVSVVTVCYLTYRKRFSDEGYYLGRALRD</sequence>
<evidence type="ECO:0000256" key="1">
    <source>
        <dbReference type="ARBA" id="ARBA00004141"/>
    </source>
</evidence>
<feature type="transmembrane region" description="Helical" evidence="6">
    <location>
        <begin position="223"/>
        <end position="247"/>
    </location>
</feature>
<reference evidence="7" key="1">
    <citation type="submission" date="2023-05" db="EMBL/GenBank/DDBJ databases">
        <title>[olsenella] sp. nov., isolated from a pig farm feces dump.</title>
        <authorList>
            <person name="Chang Y.-H."/>
        </authorList>
    </citation>
    <scope>NUCLEOTIDE SEQUENCE</scope>
    <source>
        <strain evidence="7">YH-ols2217</strain>
    </source>
</reference>
<evidence type="ECO:0000256" key="6">
    <source>
        <dbReference type="SAM" id="Phobius"/>
    </source>
</evidence>
<dbReference type="InterPro" id="IPR005226">
    <property type="entry name" value="UPF0014_fam"/>
</dbReference>
<dbReference type="EMBL" id="JASJEX010000001">
    <property type="protein sequence ID" value="MDJ1128661.1"/>
    <property type="molecule type" value="Genomic_DNA"/>
</dbReference>